<feature type="region of interest" description="Disordered" evidence="2">
    <location>
        <begin position="1033"/>
        <end position="1069"/>
    </location>
</feature>
<evidence type="ECO:0000256" key="1">
    <source>
        <dbReference type="SAM" id="Coils"/>
    </source>
</evidence>
<evidence type="ECO:0000256" key="2">
    <source>
        <dbReference type="SAM" id="MobiDB-lite"/>
    </source>
</evidence>
<organism evidence="3 4">
    <name type="scientific">Phytophthora infestans</name>
    <name type="common">Potato late blight agent</name>
    <name type="synonym">Botrytis infestans</name>
    <dbReference type="NCBI Taxonomy" id="4787"/>
    <lineage>
        <taxon>Eukaryota</taxon>
        <taxon>Sar</taxon>
        <taxon>Stramenopiles</taxon>
        <taxon>Oomycota</taxon>
        <taxon>Peronosporomycetes</taxon>
        <taxon>Peronosporales</taxon>
        <taxon>Peronosporaceae</taxon>
        <taxon>Phytophthora</taxon>
    </lineage>
</organism>
<comment type="caution">
    <text evidence="3">The sequence shown here is derived from an EMBL/GenBank/DDBJ whole genome shotgun (WGS) entry which is preliminary data.</text>
</comment>
<dbReference type="Proteomes" id="UP000704712">
    <property type="component" value="Unassembled WGS sequence"/>
</dbReference>
<accession>A0A8S9UVR5</accession>
<evidence type="ECO:0000313" key="4">
    <source>
        <dbReference type="Proteomes" id="UP000704712"/>
    </source>
</evidence>
<feature type="coiled-coil region" evidence="1">
    <location>
        <begin position="43"/>
        <end position="96"/>
    </location>
</feature>
<proteinExistence type="predicted"/>
<feature type="region of interest" description="Disordered" evidence="2">
    <location>
        <begin position="690"/>
        <end position="712"/>
    </location>
</feature>
<feature type="compositionally biased region" description="Basic and acidic residues" evidence="2">
    <location>
        <begin position="1045"/>
        <end position="1056"/>
    </location>
</feature>
<sequence length="1142" mass="128345">MECDSEPTRAEIRKWPTELKAMRKGELHRQRMLRFRGRRAMLKKSMEEECRRLEQELEQRLAHLRRNSVCTSHSRATQVQQRMQQLVLEREWLQEESVQLCQKLGQHRKVTQFVQSTVKTIAPTLSTDTTQGHSDVTVCCIESKWQPAQYQAGCRVHFPMSQAFFFLPFSQQEFDEALHHHDEKSGRTASELVCVGVYLGWNVYHGAVAPGKQWLSDQVRCIKRIDRSIDSLVGCLTSEEGAGKWPLMATARDINVTAEIDTQTVQVLDENKFVLVRNIRGGVNARYLCLIERARLEVVEGKRRFKFYYVIGDSKANARGREVESMGQDDVHWITDDGGYSLTLNEVNESSVEVVFDSLASFESEEQARGHFIMFGHIVTRWDQFVIGTMERRFFRKTSCAGFQLDSLQMLKTAAVCERSWDQQVAVQQQLQQQLPVWPQRQSRKATQTCCSLSNCKTNAKYHPTIALPRTDSMPAQLILLFPEDVPQDTRTSLAAPTYAEICDDSEPEKVRVRTLAASEEEAQPTLDTWLPRSTAFRRLVWASEPASGGAGNLLWRAVGSEVTVRSASGVTSVPASTVEEIAPVIAILLYKAKLTRRAQADISSAHALILDRLLGQNGTTASRSIRYLLNGIVQTATLPRLSDKILWRCPRTGSGVTCSIEHVINYGYYRDGGKALPASVRLGETFCADPASSPTEGDERQEITSRARTNSGTIDQVPLANLLDTLDQAADLSIPGTDRHEHEEGVDFGNATENDSLRQVSPDVTPRDCNAASAPVRIMSVLANYPDLLETYASQLQQLGPERKRPRVQAISDSVLTTPRYEDGGDRRHNFRPSQGQQAVHDAITAVEHRGKSPALFVEHVRSSHATKFLPHPAVLSRLYDFDFGVCGLSILHLRRFNLNAKLDHARSNAVNLSNFSVKVSLPSLPVNPSHDSLCDSLSILGTYAEEFFDAPTRRLITTAKAFSEELNDYAPWSPEEVKAVAFWFSNVLEAHRRATEFDISHGTSTRSELPRRFCMQDSELSRMLLKLSRGRDEVARHGKRKLHEPQLETSDRPPYRSNRGNNRQVTSRQVPIAVNQAAPRLNGKQLCLRYISAKGCPSKVSDRCTYDFLGHFTPDTLAPVVQEYVVEKYGGLSSEMSSRV</sequence>
<feature type="region of interest" description="Disordered" evidence="2">
    <location>
        <begin position="737"/>
        <end position="769"/>
    </location>
</feature>
<feature type="compositionally biased region" description="Polar residues" evidence="2">
    <location>
        <begin position="1060"/>
        <end position="1069"/>
    </location>
</feature>
<keyword evidence="1" id="KW-0175">Coiled coil</keyword>
<evidence type="ECO:0000313" key="3">
    <source>
        <dbReference type="EMBL" id="KAF4143827.1"/>
    </source>
</evidence>
<gene>
    <name evidence="3" type="ORF">GN958_ATG06913</name>
</gene>
<name>A0A8S9UVR5_PHYIN</name>
<protein>
    <submittedName>
        <fullName evidence="3">Uncharacterized protein</fullName>
    </submittedName>
</protein>
<dbReference type="AlphaFoldDB" id="A0A8S9UVR5"/>
<dbReference type="EMBL" id="JAACNO010000947">
    <property type="protein sequence ID" value="KAF4143827.1"/>
    <property type="molecule type" value="Genomic_DNA"/>
</dbReference>
<reference evidence="3" key="1">
    <citation type="submission" date="2020-03" db="EMBL/GenBank/DDBJ databases">
        <title>Hybrid Assembly of Korean Phytophthora infestans isolates.</title>
        <authorList>
            <person name="Prokchorchik M."/>
            <person name="Lee Y."/>
            <person name="Seo J."/>
            <person name="Cho J.-H."/>
            <person name="Park Y.-E."/>
            <person name="Jang D.-C."/>
            <person name="Im J.-S."/>
            <person name="Choi J.-G."/>
            <person name="Park H.-J."/>
            <person name="Lee G.-B."/>
            <person name="Lee Y.-G."/>
            <person name="Hong S.-Y."/>
            <person name="Cho K."/>
            <person name="Sohn K.H."/>
        </authorList>
    </citation>
    <scope>NUCLEOTIDE SEQUENCE</scope>
    <source>
        <strain evidence="3">KR_2_A2</strain>
    </source>
</reference>